<dbReference type="PROSITE" id="PS51257">
    <property type="entry name" value="PROKAR_LIPOPROTEIN"/>
    <property type="match status" value="1"/>
</dbReference>
<keyword evidence="8" id="KW-1185">Reference proteome</keyword>
<keyword evidence="2 4" id="KW-0479">Metal-binding</keyword>
<evidence type="ECO:0000256" key="4">
    <source>
        <dbReference type="PROSITE-ProRule" id="PRU00433"/>
    </source>
</evidence>
<accession>A0A1I4RL64</accession>
<dbReference type="RefSeq" id="WP_093095426.1">
    <property type="nucleotide sequence ID" value="NZ_FOTQ01000008.1"/>
</dbReference>
<dbReference type="OrthoDB" id="335174at2"/>
<dbReference type="SUPFAM" id="SSF46626">
    <property type="entry name" value="Cytochrome c"/>
    <property type="match status" value="1"/>
</dbReference>
<keyword evidence="3 4" id="KW-0408">Iron</keyword>
<dbReference type="PROSITE" id="PS51007">
    <property type="entry name" value="CYTC"/>
    <property type="match status" value="1"/>
</dbReference>
<feature type="chain" id="PRO_5011532935" evidence="5">
    <location>
        <begin position="20"/>
        <end position="131"/>
    </location>
</feature>
<dbReference type="GO" id="GO:0009055">
    <property type="term" value="F:electron transfer activity"/>
    <property type="evidence" value="ECO:0007669"/>
    <property type="project" value="InterPro"/>
</dbReference>
<organism evidence="7 8">
    <name type="scientific">Shimia aestuarii</name>
    <dbReference type="NCBI Taxonomy" id="254406"/>
    <lineage>
        <taxon>Bacteria</taxon>
        <taxon>Pseudomonadati</taxon>
        <taxon>Pseudomonadota</taxon>
        <taxon>Alphaproteobacteria</taxon>
        <taxon>Rhodobacterales</taxon>
        <taxon>Roseobacteraceae</taxon>
    </lineage>
</organism>
<dbReference type="AlphaFoldDB" id="A0A1I4RL64"/>
<sequence length="131" mass="13766">MKKLIFSFLIMGMSGACIAGDAEDGAALYMDHCATCHGIDLTGQGPMAGVMVIKPADLTALSAGNGGAFPLVRVIQRIDGRDPLVSHGSPMPVYGDFFEGFDVAMKTDAGQPIMTSKPVADLVEYLKSVQK</sequence>
<dbReference type="Proteomes" id="UP000199144">
    <property type="component" value="Unassembled WGS sequence"/>
</dbReference>
<name>A0A1I4RL64_9RHOB</name>
<reference evidence="7 8" key="1">
    <citation type="submission" date="2016-10" db="EMBL/GenBank/DDBJ databases">
        <authorList>
            <person name="de Groot N.N."/>
        </authorList>
    </citation>
    <scope>NUCLEOTIDE SEQUENCE [LARGE SCALE GENOMIC DNA]</scope>
    <source>
        <strain evidence="7 8">DSM 15283</strain>
    </source>
</reference>
<keyword evidence="5" id="KW-0732">Signal</keyword>
<feature type="domain" description="Cytochrome c" evidence="6">
    <location>
        <begin position="20"/>
        <end position="130"/>
    </location>
</feature>
<evidence type="ECO:0000256" key="1">
    <source>
        <dbReference type="ARBA" id="ARBA00022617"/>
    </source>
</evidence>
<evidence type="ECO:0000259" key="6">
    <source>
        <dbReference type="PROSITE" id="PS51007"/>
    </source>
</evidence>
<keyword evidence="1 4" id="KW-0349">Heme</keyword>
<protein>
    <submittedName>
        <fullName evidence="7">Cytochrome c</fullName>
    </submittedName>
</protein>
<dbReference type="STRING" id="254406.SAMN04488042_108114"/>
<dbReference type="GO" id="GO:0020037">
    <property type="term" value="F:heme binding"/>
    <property type="evidence" value="ECO:0007669"/>
    <property type="project" value="InterPro"/>
</dbReference>
<dbReference type="Pfam" id="PF00034">
    <property type="entry name" value="Cytochrom_C"/>
    <property type="match status" value="1"/>
</dbReference>
<evidence type="ECO:0000313" key="7">
    <source>
        <dbReference type="EMBL" id="SFM52693.1"/>
    </source>
</evidence>
<dbReference type="Gene3D" id="1.10.760.10">
    <property type="entry name" value="Cytochrome c-like domain"/>
    <property type="match status" value="1"/>
</dbReference>
<evidence type="ECO:0000313" key="8">
    <source>
        <dbReference type="Proteomes" id="UP000199144"/>
    </source>
</evidence>
<evidence type="ECO:0000256" key="5">
    <source>
        <dbReference type="SAM" id="SignalP"/>
    </source>
</evidence>
<gene>
    <name evidence="7" type="ORF">SAMN04488042_108114</name>
</gene>
<evidence type="ECO:0000256" key="3">
    <source>
        <dbReference type="ARBA" id="ARBA00023004"/>
    </source>
</evidence>
<dbReference type="InterPro" id="IPR009056">
    <property type="entry name" value="Cyt_c-like_dom"/>
</dbReference>
<dbReference type="EMBL" id="FOTQ01000008">
    <property type="protein sequence ID" value="SFM52693.1"/>
    <property type="molecule type" value="Genomic_DNA"/>
</dbReference>
<evidence type="ECO:0000256" key="2">
    <source>
        <dbReference type="ARBA" id="ARBA00022723"/>
    </source>
</evidence>
<dbReference type="InterPro" id="IPR036909">
    <property type="entry name" value="Cyt_c-like_dom_sf"/>
</dbReference>
<proteinExistence type="predicted"/>
<dbReference type="GO" id="GO:0046872">
    <property type="term" value="F:metal ion binding"/>
    <property type="evidence" value="ECO:0007669"/>
    <property type="project" value="UniProtKB-KW"/>
</dbReference>
<feature type="signal peptide" evidence="5">
    <location>
        <begin position="1"/>
        <end position="19"/>
    </location>
</feature>